<dbReference type="AlphaFoldDB" id="A0A3N0VG12"/>
<feature type="transmembrane region" description="Helical" evidence="1">
    <location>
        <begin position="20"/>
        <end position="41"/>
    </location>
</feature>
<organism evidence="2 3">
    <name type="scientific">Stagnimonas aquatica</name>
    <dbReference type="NCBI Taxonomy" id="2689987"/>
    <lineage>
        <taxon>Bacteria</taxon>
        <taxon>Pseudomonadati</taxon>
        <taxon>Pseudomonadota</taxon>
        <taxon>Gammaproteobacteria</taxon>
        <taxon>Nevskiales</taxon>
        <taxon>Nevskiaceae</taxon>
        <taxon>Stagnimonas</taxon>
    </lineage>
</organism>
<dbReference type="EMBL" id="RJVO01000002">
    <property type="protein sequence ID" value="ROH91713.1"/>
    <property type="molecule type" value="Genomic_DNA"/>
</dbReference>
<name>A0A3N0VG12_9GAMM</name>
<evidence type="ECO:0000256" key="1">
    <source>
        <dbReference type="SAM" id="Phobius"/>
    </source>
</evidence>
<keyword evidence="1" id="KW-1133">Transmembrane helix</keyword>
<sequence>MRKPLLNTPPPGRVRRHRLLYWLGWLNLLAAALLIAAAAAWGPAWPHRLFELLGGSFHA</sequence>
<keyword evidence="1" id="KW-0472">Membrane</keyword>
<comment type="caution">
    <text evidence="2">The sequence shown here is derived from an EMBL/GenBank/DDBJ whole genome shotgun (WGS) entry which is preliminary data.</text>
</comment>
<keyword evidence="1" id="KW-0812">Transmembrane</keyword>
<evidence type="ECO:0000313" key="3">
    <source>
        <dbReference type="Proteomes" id="UP000282106"/>
    </source>
</evidence>
<protein>
    <submittedName>
        <fullName evidence="2">Uncharacterized protein</fullName>
    </submittedName>
</protein>
<dbReference type="Proteomes" id="UP000282106">
    <property type="component" value="Unassembled WGS sequence"/>
</dbReference>
<dbReference type="InParanoid" id="A0A3N0VG12"/>
<dbReference type="RefSeq" id="WP_123210757.1">
    <property type="nucleotide sequence ID" value="NZ_RJVO01000002.1"/>
</dbReference>
<accession>A0A3N0VG12</accession>
<evidence type="ECO:0000313" key="2">
    <source>
        <dbReference type="EMBL" id="ROH91713.1"/>
    </source>
</evidence>
<keyword evidence="3" id="KW-1185">Reference proteome</keyword>
<reference evidence="2 3" key="1">
    <citation type="submission" date="2018-10" db="EMBL/GenBank/DDBJ databases">
        <authorList>
            <person name="Chen W.-M."/>
        </authorList>
    </citation>
    <scope>NUCLEOTIDE SEQUENCE [LARGE SCALE GENOMIC DNA]</scope>
    <source>
        <strain evidence="2 3">THS-13</strain>
    </source>
</reference>
<gene>
    <name evidence="2" type="ORF">ED208_04825</name>
</gene>
<proteinExistence type="predicted"/>